<dbReference type="InterPro" id="IPR028082">
    <property type="entry name" value="Peripla_BP_I"/>
</dbReference>
<accession>A0A0R1KD88</accession>
<dbReference type="CDD" id="cd01544">
    <property type="entry name" value="PBP1_GalR"/>
    <property type="match status" value="1"/>
</dbReference>
<evidence type="ECO:0000256" key="2">
    <source>
        <dbReference type="ARBA" id="ARBA00023125"/>
    </source>
</evidence>
<keyword evidence="3" id="KW-0804">Transcription</keyword>
<dbReference type="GO" id="GO:0003700">
    <property type="term" value="F:DNA-binding transcription factor activity"/>
    <property type="evidence" value="ECO:0007669"/>
    <property type="project" value="TreeGrafter"/>
</dbReference>
<evidence type="ECO:0000256" key="1">
    <source>
        <dbReference type="ARBA" id="ARBA00023015"/>
    </source>
</evidence>
<dbReference type="EMBL" id="AZDY01000042">
    <property type="protein sequence ID" value="KRK81558.1"/>
    <property type="molecule type" value="Genomic_DNA"/>
</dbReference>
<dbReference type="PROSITE" id="PS50932">
    <property type="entry name" value="HTH_LACI_2"/>
    <property type="match status" value="1"/>
</dbReference>
<keyword evidence="2" id="KW-0238">DNA-binding</keyword>
<dbReference type="InterPro" id="IPR000843">
    <property type="entry name" value="HTH_LacI"/>
</dbReference>
<evidence type="ECO:0000313" key="5">
    <source>
        <dbReference type="EMBL" id="KRK81558.1"/>
    </source>
</evidence>
<dbReference type="Gene3D" id="3.40.50.2300">
    <property type="match status" value="2"/>
</dbReference>
<dbReference type="STRING" id="1423788.FC78_GL000611"/>
<dbReference type="CDD" id="cd01392">
    <property type="entry name" value="HTH_LacI"/>
    <property type="match status" value="1"/>
</dbReference>
<dbReference type="InterPro" id="IPR046335">
    <property type="entry name" value="LacI/GalR-like_sensor"/>
</dbReference>
<dbReference type="Pfam" id="PF00356">
    <property type="entry name" value="LacI"/>
    <property type="match status" value="1"/>
</dbReference>
<keyword evidence="6" id="KW-1185">Reference proteome</keyword>
<dbReference type="AlphaFoldDB" id="A0A0R1KD88"/>
<dbReference type="SUPFAM" id="SSF53822">
    <property type="entry name" value="Periplasmic binding protein-like I"/>
    <property type="match status" value="1"/>
</dbReference>
<dbReference type="PANTHER" id="PTHR30146">
    <property type="entry name" value="LACI-RELATED TRANSCRIPTIONAL REPRESSOR"/>
    <property type="match status" value="1"/>
</dbReference>
<dbReference type="SUPFAM" id="SSF47413">
    <property type="entry name" value="lambda repressor-like DNA-binding domains"/>
    <property type="match status" value="1"/>
</dbReference>
<evidence type="ECO:0000313" key="6">
    <source>
        <dbReference type="Proteomes" id="UP000051515"/>
    </source>
</evidence>
<organism evidence="5 6">
    <name type="scientific">Companilactobacillus bobalius DSM 19674</name>
    <dbReference type="NCBI Taxonomy" id="1423788"/>
    <lineage>
        <taxon>Bacteria</taxon>
        <taxon>Bacillati</taxon>
        <taxon>Bacillota</taxon>
        <taxon>Bacilli</taxon>
        <taxon>Lactobacillales</taxon>
        <taxon>Lactobacillaceae</taxon>
        <taxon>Companilactobacillus</taxon>
        <taxon>Companilactobacillus bobalius</taxon>
    </lineage>
</organism>
<dbReference type="InterPro" id="IPR010982">
    <property type="entry name" value="Lambda_DNA-bd_dom_sf"/>
</dbReference>
<evidence type="ECO:0000256" key="3">
    <source>
        <dbReference type="ARBA" id="ARBA00023163"/>
    </source>
</evidence>
<protein>
    <submittedName>
        <fullName evidence="5">LacI family transcriptional regulator</fullName>
    </submittedName>
</protein>
<dbReference type="PANTHER" id="PTHR30146:SF149">
    <property type="entry name" value="HTH-TYPE TRANSCRIPTIONAL REGULATOR EBGR"/>
    <property type="match status" value="1"/>
</dbReference>
<dbReference type="Proteomes" id="UP000051515">
    <property type="component" value="Unassembled WGS sequence"/>
</dbReference>
<dbReference type="Gene3D" id="1.10.260.40">
    <property type="entry name" value="lambda repressor-like DNA-binding domains"/>
    <property type="match status" value="1"/>
</dbReference>
<name>A0A0R1KD88_9LACO</name>
<gene>
    <name evidence="5" type="ORF">FC78_GL000611</name>
</gene>
<reference evidence="5 6" key="1">
    <citation type="journal article" date="2015" name="Genome Announc.">
        <title>Expanding the biotechnology potential of lactobacilli through comparative genomics of 213 strains and associated genera.</title>
        <authorList>
            <person name="Sun Z."/>
            <person name="Harris H.M."/>
            <person name="McCann A."/>
            <person name="Guo C."/>
            <person name="Argimon S."/>
            <person name="Zhang W."/>
            <person name="Yang X."/>
            <person name="Jeffery I.B."/>
            <person name="Cooney J.C."/>
            <person name="Kagawa T.F."/>
            <person name="Liu W."/>
            <person name="Song Y."/>
            <person name="Salvetti E."/>
            <person name="Wrobel A."/>
            <person name="Rasinkangas P."/>
            <person name="Parkhill J."/>
            <person name="Rea M.C."/>
            <person name="O'Sullivan O."/>
            <person name="Ritari J."/>
            <person name="Douillard F.P."/>
            <person name="Paul Ross R."/>
            <person name="Yang R."/>
            <person name="Briner A.E."/>
            <person name="Felis G.E."/>
            <person name="de Vos W.M."/>
            <person name="Barrangou R."/>
            <person name="Klaenhammer T.R."/>
            <person name="Caufield P.W."/>
            <person name="Cui Y."/>
            <person name="Zhang H."/>
            <person name="O'Toole P.W."/>
        </authorList>
    </citation>
    <scope>NUCLEOTIDE SEQUENCE [LARGE SCALE GENOMIC DNA]</scope>
    <source>
        <strain evidence="5 6">DSM 19674</strain>
    </source>
</reference>
<feature type="domain" description="HTH lacI-type" evidence="4">
    <location>
        <begin position="2"/>
        <end position="58"/>
    </location>
</feature>
<evidence type="ECO:0000259" key="4">
    <source>
        <dbReference type="PROSITE" id="PS50932"/>
    </source>
</evidence>
<comment type="caution">
    <text evidence="5">The sequence shown here is derived from an EMBL/GenBank/DDBJ whole genome shotgun (WGS) entry which is preliminary data.</text>
</comment>
<dbReference type="PROSITE" id="PS00356">
    <property type="entry name" value="HTH_LACI_1"/>
    <property type="match status" value="1"/>
</dbReference>
<dbReference type="SMART" id="SM00354">
    <property type="entry name" value="HTH_LACI"/>
    <property type="match status" value="1"/>
</dbReference>
<dbReference type="PRINTS" id="PR00036">
    <property type="entry name" value="HTHLACI"/>
</dbReference>
<dbReference type="RefSeq" id="WP_056954949.1">
    <property type="nucleotide sequence ID" value="NZ_AZDY01000042.1"/>
</dbReference>
<dbReference type="Pfam" id="PF13377">
    <property type="entry name" value="Peripla_BP_3"/>
    <property type="match status" value="1"/>
</dbReference>
<dbReference type="PATRIC" id="fig|1423788.3.peg.623"/>
<keyword evidence="1" id="KW-0805">Transcription regulation</keyword>
<sequence>MASIRDIAKMAGVSAASVSRILNNDESFSINENTRKRVIDIANRLHYSKEKNIRSPRNANADMSIGLILRHNSDSELRDPYFLAIHRGIEEEAAERRLQVTKVFGMRDEGKDWDQLSKYGAIIMVGQMTDTAMDIIMGKNPNLILVDNYISDEKYDRIQTDFIAKTYKVLDLLYEKGHRNIAFVGGRSSIVDVDGSRINSRHEVRADAYSRWMQLHDLTKYTDVNIGQWSAEDALQMTSEILRGDDLPTAILVASDPMAMGVYKAISNAGLKIPDDISVVSFDDVELNRYLTPTLSSIKMDSEEMGRIAVKVAREKMIGTRKMPIQIVCSSELKVRDSIRDLTKKNK</sequence>
<dbReference type="GO" id="GO:0000976">
    <property type="term" value="F:transcription cis-regulatory region binding"/>
    <property type="evidence" value="ECO:0007669"/>
    <property type="project" value="TreeGrafter"/>
</dbReference>
<dbReference type="OrthoDB" id="43195at2"/>
<proteinExistence type="predicted"/>